<dbReference type="WBParaSite" id="PSAMB.scaffold1412size31831.g13011.t1">
    <property type="protein sequence ID" value="PSAMB.scaffold1412size31831.g13011.t1"/>
    <property type="gene ID" value="PSAMB.scaffold1412size31831.g13011"/>
</dbReference>
<dbReference type="AlphaFoldDB" id="A0A914V0D0"/>
<keyword evidence="2" id="KW-1185">Reference proteome</keyword>
<keyword evidence="1" id="KW-1133">Transmembrane helix</keyword>
<name>A0A914V0D0_9BILA</name>
<evidence type="ECO:0000256" key="1">
    <source>
        <dbReference type="SAM" id="Phobius"/>
    </source>
</evidence>
<evidence type="ECO:0000313" key="3">
    <source>
        <dbReference type="WBParaSite" id="PSAMB.scaffold1412size31831.g13011.t1"/>
    </source>
</evidence>
<accession>A0A914V0D0</accession>
<reference evidence="3" key="1">
    <citation type="submission" date="2022-11" db="UniProtKB">
        <authorList>
            <consortium name="WormBaseParasite"/>
        </authorList>
    </citation>
    <scope>IDENTIFICATION</scope>
</reference>
<organism evidence="2 3">
    <name type="scientific">Plectus sambesii</name>
    <dbReference type="NCBI Taxonomy" id="2011161"/>
    <lineage>
        <taxon>Eukaryota</taxon>
        <taxon>Metazoa</taxon>
        <taxon>Ecdysozoa</taxon>
        <taxon>Nematoda</taxon>
        <taxon>Chromadorea</taxon>
        <taxon>Plectida</taxon>
        <taxon>Plectina</taxon>
        <taxon>Plectoidea</taxon>
        <taxon>Plectidae</taxon>
        <taxon>Plectus</taxon>
    </lineage>
</organism>
<protein>
    <submittedName>
        <fullName evidence="3">Uncharacterized protein</fullName>
    </submittedName>
</protein>
<keyword evidence="1" id="KW-0812">Transmembrane</keyword>
<proteinExistence type="predicted"/>
<feature type="transmembrane region" description="Helical" evidence="1">
    <location>
        <begin position="252"/>
        <end position="272"/>
    </location>
</feature>
<feature type="transmembrane region" description="Helical" evidence="1">
    <location>
        <begin position="158"/>
        <end position="181"/>
    </location>
</feature>
<evidence type="ECO:0000313" key="2">
    <source>
        <dbReference type="Proteomes" id="UP000887566"/>
    </source>
</evidence>
<feature type="transmembrane region" description="Helical" evidence="1">
    <location>
        <begin position="201"/>
        <end position="221"/>
    </location>
</feature>
<keyword evidence="1" id="KW-0472">Membrane</keyword>
<dbReference type="Proteomes" id="UP000887566">
    <property type="component" value="Unplaced"/>
</dbReference>
<sequence>MPPKPPLAIPLPIGVVDSLAIKADDWMCSVALARRFPTGQRSEIHSGTPSYSAVAALCESEMKRPSSIIIDDLGRFENTSPTFGMGHERKELDAETSSFVSRRPSRVALEREVVEPSNRFTKAVTPLLYIMSCLGMRPFSVCFGKTKKPDSKHSHSRFSSYSAMGSAVWGCACLTQIFMLVRMFSPMVLCTKRFGFYHIKAIVYGQQFAMHLFSISLLLILMHKAAAIHKLFHNLNRIELPPEAYEKFKRSALIFTCGATVKCVLVEFLFFWCGLKNVDEQHGFKLSTSL</sequence>